<sequence>MSRISQIARFLLLIHGLLNIAQGLYCIAQPLAWSELAGSAFRGTPNPAVQSIGLGALGVGWYQCVFACQNNKALFIATIPLRIIYAAIIARWGGWKPVLYELAVWGLANCAAYL</sequence>
<organism evidence="1 2">
    <name type="scientific">Macroventuria anomochaeta</name>
    <dbReference type="NCBI Taxonomy" id="301207"/>
    <lineage>
        <taxon>Eukaryota</taxon>
        <taxon>Fungi</taxon>
        <taxon>Dikarya</taxon>
        <taxon>Ascomycota</taxon>
        <taxon>Pezizomycotina</taxon>
        <taxon>Dothideomycetes</taxon>
        <taxon>Pleosporomycetidae</taxon>
        <taxon>Pleosporales</taxon>
        <taxon>Pleosporineae</taxon>
        <taxon>Didymellaceae</taxon>
        <taxon>Macroventuria</taxon>
    </lineage>
</organism>
<dbReference type="Proteomes" id="UP000799754">
    <property type="component" value="Unassembled WGS sequence"/>
</dbReference>
<name>A0ACB6S4J1_9PLEO</name>
<gene>
    <name evidence="1" type="ORF">BU25DRAFT_448224</name>
</gene>
<comment type="caution">
    <text evidence="1">The sequence shown here is derived from an EMBL/GenBank/DDBJ whole genome shotgun (WGS) entry which is preliminary data.</text>
</comment>
<evidence type="ECO:0000313" key="1">
    <source>
        <dbReference type="EMBL" id="KAF2628283.1"/>
    </source>
</evidence>
<accession>A0ACB6S4J1</accession>
<protein>
    <submittedName>
        <fullName evidence="1">Uncharacterized protein</fullName>
    </submittedName>
</protein>
<evidence type="ECO:0000313" key="2">
    <source>
        <dbReference type="Proteomes" id="UP000799754"/>
    </source>
</evidence>
<keyword evidence="2" id="KW-1185">Reference proteome</keyword>
<proteinExistence type="predicted"/>
<reference evidence="1" key="1">
    <citation type="journal article" date="2020" name="Stud. Mycol.">
        <title>101 Dothideomycetes genomes: a test case for predicting lifestyles and emergence of pathogens.</title>
        <authorList>
            <person name="Haridas S."/>
            <person name="Albert R."/>
            <person name="Binder M."/>
            <person name="Bloem J."/>
            <person name="Labutti K."/>
            <person name="Salamov A."/>
            <person name="Andreopoulos B."/>
            <person name="Baker S."/>
            <person name="Barry K."/>
            <person name="Bills G."/>
            <person name="Bluhm B."/>
            <person name="Cannon C."/>
            <person name="Castanera R."/>
            <person name="Culley D."/>
            <person name="Daum C."/>
            <person name="Ezra D."/>
            <person name="Gonzalez J."/>
            <person name="Henrissat B."/>
            <person name="Kuo A."/>
            <person name="Liang C."/>
            <person name="Lipzen A."/>
            <person name="Lutzoni F."/>
            <person name="Magnuson J."/>
            <person name="Mondo S."/>
            <person name="Nolan M."/>
            <person name="Ohm R."/>
            <person name="Pangilinan J."/>
            <person name="Park H.-J."/>
            <person name="Ramirez L."/>
            <person name="Alfaro M."/>
            <person name="Sun H."/>
            <person name="Tritt A."/>
            <person name="Yoshinaga Y."/>
            <person name="Zwiers L.-H."/>
            <person name="Turgeon B."/>
            <person name="Goodwin S."/>
            <person name="Spatafora J."/>
            <person name="Crous P."/>
            <person name="Grigoriev I."/>
        </authorList>
    </citation>
    <scope>NUCLEOTIDE SEQUENCE</scope>
    <source>
        <strain evidence="1">CBS 525.71</strain>
    </source>
</reference>
<dbReference type="EMBL" id="MU006714">
    <property type="protein sequence ID" value="KAF2628283.1"/>
    <property type="molecule type" value="Genomic_DNA"/>
</dbReference>